<dbReference type="InterPro" id="IPR018762">
    <property type="entry name" value="ChpT_C"/>
</dbReference>
<gene>
    <name evidence="2" type="ORF">EDC22_101254</name>
</gene>
<feature type="domain" description="Histidine phosphotransferase ChpT C-terminal" evidence="1">
    <location>
        <begin position="95"/>
        <end position="214"/>
    </location>
</feature>
<dbReference type="Gene3D" id="3.30.565.10">
    <property type="entry name" value="Histidine kinase-like ATPase, C-terminal domain"/>
    <property type="match status" value="1"/>
</dbReference>
<organism evidence="2 3">
    <name type="scientific">Tepidamorphus gemmatus</name>
    <dbReference type="NCBI Taxonomy" id="747076"/>
    <lineage>
        <taxon>Bacteria</taxon>
        <taxon>Pseudomonadati</taxon>
        <taxon>Pseudomonadota</taxon>
        <taxon>Alphaproteobacteria</taxon>
        <taxon>Hyphomicrobiales</taxon>
        <taxon>Tepidamorphaceae</taxon>
        <taxon>Tepidamorphus</taxon>
    </lineage>
</organism>
<evidence type="ECO:0000259" key="1">
    <source>
        <dbReference type="Pfam" id="PF10090"/>
    </source>
</evidence>
<dbReference type="AlphaFoldDB" id="A0A4V2V005"/>
<dbReference type="Pfam" id="PF10090">
    <property type="entry name" value="HPTransfase"/>
    <property type="match status" value="1"/>
</dbReference>
<comment type="caution">
    <text evidence="2">The sequence shown here is derived from an EMBL/GenBank/DDBJ whole genome shotgun (WGS) entry which is preliminary data.</text>
</comment>
<dbReference type="InterPro" id="IPR036890">
    <property type="entry name" value="HATPase_C_sf"/>
</dbReference>
<dbReference type="GO" id="GO:0016740">
    <property type="term" value="F:transferase activity"/>
    <property type="evidence" value="ECO:0007669"/>
    <property type="project" value="UniProtKB-KW"/>
</dbReference>
<accession>A0A4V2V005</accession>
<keyword evidence="2" id="KW-0808">Transferase</keyword>
<keyword evidence="3" id="KW-1185">Reference proteome</keyword>
<name>A0A4V2V005_9HYPH</name>
<dbReference type="NCBIfam" id="NF046018">
    <property type="entry name" value="HisPtaseChptBrucRhz"/>
    <property type="match status" value="1"/>
</dbReference>
<proteinExistence type="predicted"/>
<dbReference type="Gene3D" id="1.10.287.130">
    <property type="match status" value="1"/>
</dbReference>
<dbReference type="EMBL" id="SMAK01000001">
    <property type="protein sequence ID" value="TCT13389.1"/>
    <property type="molecule type" value="Genomic_DNA"/>
</dbReference>
<evidence type="ECO:0000313" key="3">
    <source>
        <dbReference type="Proteomes" id="UP000295678"/>
    </source>
</evidence>
<dbReference type="OrthoDB" id="9803702at2"/>
<protein>
    <submittedName>
        <fullName evidence="2">Histidine phosphotransferase ChpT</fullName>
    </submittedName>
</protein>
<dbReference type="Proteomes" id="UP000295678">
    <property type="component" value="Unassembled WGS sequence"/>
</dbReference>
<dbReference type="RefSeq" id="WP_132804781.1">
    <property type="nucleotide sequence ID" value="NZ_SMAK01000001.1"/>
</dbReference>
<evidence type="ECO:0000313" key="2">
    <source>
        <dbReference type="EMBL" id="TCT13389.1"/>
    </source>
</evidence>
<sequence>MTERAVTEQDLTDEAVPSDLELGALMCSRLCHDIISPVGAIANGFEVLDDEKDESMRQMALDIIRNNADKASARLQFARLAFGAMGAAGDRFPLEDARRLTENLYKGEKARIQWDLPPAALPKDQVKLLVNLVMVAVATIPRGGEVSVGMAADGDRVTFSLAATGINASIPETARQVFGGRVPHGRLDAHSIQPYYTYRLARSIGMDVRLEPGDGIVRIEAGPAA</sequence>
<reference evidence="2 3" key="1">
    <citation type="submission" date="2019-03" db="EMBL/GenBank/DDBJ databases">
        <title>Genomic Encyclopedia of Type Strains, Phase IV (KMG-IV): sequencing the most valuable type-strain genomes for metagenomic binning, comparative biology and taxonomic classification.</title>
        <authorList>
            <person name="Goeker M."/>
        </authorList>
    </citation>
    <scope>NUCLEOTIDE SEQUENCE [LARGE SCALE GENOMIC DNA]</scope>
    <source>
        <strain evidence="2 3">DSM 19345</strain>
    </source>
</reference>